<evidence type="ECO:0000313" key="2">
    <source>
        <dbReference type="EMBL" id="OEJ21018.1"/>
    </source>
</evidence>
<dbReference type="AlphaFoldDB" id="A0A1E5NXN0"/>
<sequence length="180" mass="20102">MTDSFAGQYLQVFDRIRAARADGDQPAERQATAELLDAYRRLGRREAGTVDEQNAFIIARSLGVLPGELQDLGIRPDELPLDDRRSVPAPPPDPEPFSREQHHLEGSVADRFAHIGGPDEEEPEPRYAVDERPQDNIRHHGKLLPFAVVDTTDGLPVGWYDDRDLAETIADSISRLREAS</sequence>
<keyword evidence="2" id="KW-0614">Plasmid</keyword>
<geneLocation type="plasmid" evidence="3">
    <name>pacmp1</name>
</geneLocation>
<dbReference type="EMBL" id="MEHK01000005">
    <property type="protein sequence ID" value="OEJ21018.1"/>
    <property type="molecule type" value="Genomic_DNA"/>
</dbReference>
<keyword evidence="3" id="KW-1185">Reference proteome</keyword>
<gene>
    <name evidence="2" type="ORF">BGK67_34545</name>
</gene>
<dbReference type="Proteomes" id="UP000095705">
    <property type="component" value="Plasmid pACMP1"/>
</dbReference>
<feature type="compositionally biased region" description="Basic and acidic residues" evidence="1">
    <location>
        <begin position="74"/>
        <end position="86"/>
    </location>
</feature>
<feature type="region of interest" description="Disordered" evidence="1">
    <location>
        <begin position="74"/>
        <end position="102"/>
    </location>
</feature>
<reference evidence="2 3" key="1">
    <citation type="submission" date="2016-08" db="EMBL/GenBank/DDBJ databases">
        <title>The complete genome of Streptomyces subrutilus 10-1-1.</title>
        <authorList>
            <person name="Chen X."/>
        </authorList>
    </citation>
    <scope>NUCLEOTIDE SEQUENCE [LARGE SCALE GENOMIC DNA]</scope>
    <source>
        <strain evidence="2 3">10-1-1</strain>
        <plasmid evidence="3">pacmp1</plasmid>
    </source>
</reference>
<name>A0A1E5NXN0_9ACTN</name>
<accession>A0A1E5NXN0</accession>
<protein>
    <submittedName>
        <fullName evidence="2">Uncharacterized protein</fullName>
    </submittedName>
</protein>
<dbReference type="OrthoDB" id="4248701at2"/>
<dbReference type="RefSeq" id="WP_069917906.1">
    <property type="nucleotide sequence ID" value="NZ_CM007203.1"/>
</dbReference>
<evidence type="ECO:0000256" key="1">
    <source>
        <dbReference type="SAM" id="MobiDB-lite"/>
    </source>
</evidence>
<organism evidence="2 3">
    <name type="scientific">Streptomyces subrutilus</name>
    <dbReference type="NCBI Taxonomy" id="36818"/>
    <lineage>
        <taxon>Bacteria</taxon>
        <taxon>Bacillati</taxon>
        <taxon>Actinomycetota</taxon>
        <taxon>Actinomycetes</taxon>
        <taxon>Kitasatosporales</taxon>
        <taxon>Streptomycetaceae</taxon>
        <taxon>Streptomyces</taxon>
    </lineage>
</organism>
<evidence type="ECO:0000313" key="3">
    <source>
        <dbReference type="Proteomes" id="UP000095705"/>
    </source>
</evidence>
<proteinExistence type="predicted"/>
<comment type="caution">
    <text evidence="2">The sequence shown here is derived from an EMBL/GenBank/DDBJ whole genome shotgun (WGS) entry which is preliminary data.</text>
</comment>